<keyword evidence="5" id="KW-1185">Reference proteome</keyword>
<evidence type="ECO:0000256" key="2">
    <source>
        <dbReference type="SAM" id="MobiDB-lite"/>
    </source>
</evidence>
<feature type="compositionally biased region" description="Basic and acidic residues" evidence="2">
    <location>
        <begin position="1"/>
        <end position="18"/>
    </location>
</feature>
<feature type="region of interest" description="Disordered" evidence="2">
    <location>
        <begin position="201"/>
        <end position="226"/>
    </location>
</feature>
<dbReference type="InParanoid" id="E4X1A9"/>
<feature type="compositionally biased region" description="Low complexity" evidence="2">
    <location>
        <begin position="435"/>
        <end position="452"/>
    </location>
</feature>
<reference evidence="4" key="1">
    <citation type="journal article" date="2010" name="Science">
        <title>Plasticity of animal genome architecture unmasked by rapid evolution of a pelagic tunicate.</title>
        <authorList>
            <person name="Denoeud F."/>
            <person name="Henriet S."/>
            <person name="Mungpakdee S."/>
            <person name="Aury J.M."/>
            <person name="Da Silva C."/>
            <person name="Brinkmann H."/>
            <person name="Mikhaleva J."/>
            <person name="Olsen L.C."/>
            <person name="Jubin C."/>
            <person name="Canestro C."/>
            <person name="Bouquet J.M."/>
            <person name="Danks G."/>
            <person name="Poulain J."/>
            <person name="Campsteijn C."/>
            <person name="Adamski M."/>
            <person name="Cross I."/>
            <person name="Yadetie F."/>
            <person name="Muffato M."/>
            <person name="Louis A."/>
            <person name="Butcher S."/>
            <person name="Tsagkogeorga G."/>
            <person name="Konrad A."/>
            <person name="Singh S."/>
            <person name="Jensen M.F."/>
            <person name="Cong E.H."/>
            <person name="Eikeseth-Otteraa H."/>
            <person name="Noel B."/>
            <person name="Anthouard V."/>
            <person name="Porcel B.M."/>
            <person name="Kachouri-Lafond R."/>
            <person name="Nishino A."/>
            <person name="Ugolini M."/>
            <person name="Chourrout P."/>
            <person name="Nishida H."/>
            <person name="Aasland R."/>
            <person name="Huzurbazar S."/>
            <person name="Westhof E."/>
            <person name="Delsuc F."/>
            <person name="Lehrach H."/>
            <person name="Reinhardt R."/>
            <person name="Weissenbach J."/>
            <person name="Roy S.W."/>
            <person name="Artiguenave F."/>
            <person name="Postlethwait J.H."/>
            <person name="Manak J.R."/>
            <person name="Thompson E.M."/>
            <person name="Jaillon O."/>
            <person name="Du Pasquier L."/>
            <person name="Boudinot P."/>
            <person name="Liberles D.A."/>
            <person name="Volff J.N."/>
            <person name="Philippe H."/>
            <person name="Lenhard B."/>
            <person name="Roest Crollius H."/>
            <person name="Wincker P."/>
            <person name="Chourrout D."/>
        </authorList>
    </citation>
    <scope>NUCLEOTIDE SEQUENCE [LARGE SCALE GENOMIC DNA]</scope>
</reference>
<evidence type="ECO:0000313" key="4">
    <source>
        <dbReference type="EMBL" id="CBY23589.1"/>
    </source>
</evidence>
<dbReference type="Gene3D" id="3.10.20.90">
    <property type="entry name" value="Phosphatidylinositol 3-kinase Catalytic Subunit, Chain A, domain 1"/>
    <property type="match status" value="1"/>
</dbReference>
<dbReference type="Proteomes" id="UP000001307">
    <property type="component" value="Unassembled WGS sequence"/>
</dbReference>
<feature type="domain" description="Ras-associating" evidence="3">
    <location>
        <begin position="58"/>
        <end position="133"/>
    </location>
</feature>
<proteinExistence type="predicted"/>
<keyword evidence="1" id="KW-0175">Coiled coil</keyword>
<dbReference type="SUPFAM" id="SSF54236">
    <property type="entry name" value="Ubiquitin-like"/>
    <property type="match status" value="1"/>
</dbReference>
<dbReference type="EMBL" id="FN653021">
    <property type="protein sequence ID" value="CBY23589.1"/>
    <property type="molecule type" value="Genomic_DNA"/>
</dbReference>
<feature type="compositionally biased region" description="Basic and acidic residues" evidence="2">
    <location>
        <begin position="29"/>
        <end position="38"/>
    </location>
</feature>
<evidence type="ECO:0000259" key="3">
    <source>
        <dbReference type="PROSITE" id="PS50200"/>
    </source>
</evidence>
<dbReference type="PROSITE" id="PS50200">
    <property type="entry name" value="RA"/>
    <property type="match status" value="1"/>
</dbReference>
<evidence type="ECO:0000313" key="5">
    <source>
        <dbReference type="Proteomes" id="UP000001307"/>
    </source>
</evidence>
<feature type="compositionally biased region" description="Low complexity" evidence="2">
    <location>
        <begin position="201"/>
        <end position="217"/>
    </location>
</feature>
<feature type="region of interest" description="Disordered" evidence="2">
    <location>
        <begin position="1"/>
        <end position="38"/>
    </location>
</feature>
<organism evidence="4">
    <name type="scientific">Oikopleura dioica</name>
    <name type="common">Tunicate</name>
    <dbReference type="NCBI Taxonomy" id="34765"/>
    <lineage>
        <taxon>Eukaryota</taxon>
        <taxon>Metazoa</taxon>
        <taxon>Chordata</taxon>
        <taxon>Tunicata</taxon>
        <taxon>Appendicularia</taxon>
        <taxon>Copelata</taxon>
        <taxon>Oikopleuridae</taxon>
        <taxon>Oikopleura</taxon>
    </lineage>
</organism>
<dbReference type="PANTHER" id="PTHR15286:SF6">
    <property type="entry name" value="GH01133P"/>
    <property type="match status" value="1"/>
</dbReference>
<dbReference type="AlphaFoldDB" id="E4X1A9"/>
<dbReference type="PANTHER" id="PTHR15286">
    <property type="entry name" value="RAS-ASSOCIATING DOMAIN CONTAINING PROTEIN"/>
    <property type="match status" value="1"/>
</dbReference>
<dbReference type="CDD" id="cd16123">
    <property type="entry name" value="RA_RASSF7_like"/>
    <property type="match status" value="1"/>
</dbReference>
<gene>
    <name evidence="4" type="ORF">GSOID_T00016041001</name>
</gene>
<dbReference type="InterPro" id="IPR029071">
    <property type="entry name" value="Ubiquitin-like_domsf"/>
</dbReference>
<dbReference type="GO" id="GO:0007165">
    <property type="term" value="P:signal transduction"/>
    <property type="evidence" value="ECO:0007669"/>
    <property type="project" value="InterPro"/>
</dbReference>
<dbReference type="OrthoDB" id="10034447at2759"/>
<feature type="coiled-coil region" evidence="1">
    <location>
        <begin position="260"/>
        <end position="294"/>
    </location>
</feature>
<dbReference type="InterPro" id="IPR000159">
    <property type="entry name" value="RA_dom"/>
</dbReference>
<feature type="compositionally biased region" description="Polar residues" evidence="2">
    <location>
        <begin position="472"/>
        <end position="483"/>
    </location>
</feature>
<accession>E4X1A9</accession>
<feature type="region of interest" description="Disordered" evidence="2">
    <location>
        <begin position="435"/>
        <end position="483"/>
    </location>
</feature>
<dbReference type="InterPro" id="IPR033593">
    <property type="entry name" value="N-RASSF"/>
</dbReference>
<sequence>MEKPVKKTREKLKDHDPEPVSVKSSQRRPRPERSSRRKPEVLGDVTVWFGKEEKQIRNLTMRTTVNDVIGALATDSCEYNASGAILDNRNYVIVESWRGIERPLPPRTKLLKVWRSWKAEQPFVKFYLKKNSSISFRHNQPSKSLRKNTRRKRPNFIGAKETFIDGPVIALLESSAATSGSTTTNTTSSCDTFGSSADFSGASNSTTGSSSSSTTSNSDEEEANQEEIARRGILGKCVAFQEKLDELCSVERNLSAEIAAIEHALQVISMQDELEELSEQVSLVEERISSVKHVEAGLNGNISSEKRKGLPKEIELTQEQIERSRIIQTKIEAHLFVNLRLAAESDIMSHEVEQLDSCILSRKFMLENLAIQSTSGSVEELEEQILAYAHNSKHASQKIEDTFQALETQSNKSSDGGNFSDSVDLLSKIGKYESSQFDSDSSLPDSDSAISSMGASETSMKPVKKMNPKPVSQTSLLNSSKLQSENLKAVRETLV</sequence>
<name>E4X1A9_OIKDI</name>
<evidence type="ECO:0000256" key="1">
    <source>
        <dbReference type="SAM" id="Coils"/>
    </source>
</evidence>
<protein>
    <recommendedName>
        <fullName evidence="3">Ras-associating domain-containing protein</fullName>
    </recommendedName>
</protein>